<dbReference type="AlphaFoldDB" id="A0A8J9YV79"/>
<evidence type="ECO:0000313" key="4">
    <source>
        <dbReference type="Proteomes" id="UP000838412"/>
    </source>
</evidence>
<accession>A0A8J9YV79</accession>
<feature type="compositionally biased region" description="Polar residues" evidence="2">
    <location>
        <begin position="1"/>
        <end position="10"/>
    </location>
</feature>
<evidence type="ECO:0000256" key="1">
    <source>
        <dbReference type="ARBA" id="ARBA00023172"/>
    </source>
</evidence>
<keyword evidence="4" id="KW-1185">Reference proteome</keyword>
<feature type="region of interest" description="Disordered" evidence="2">
    <location>
        <begin position="1"/>
        <end position="21"/>
    </location>
</feature>
<keyword evidence="1" id="KW-0233">DNA recombination</keyword>
<dbReference type="GO" id="GO:0006310">
    <property type="term" value="P:DNA recombination"/>
    <property type="evidence" value="ECO:0007669"/>
    <property type="project" value="UniProtKB-KW"/>
</dbReference>
<dbReference type="InterPro" id="IPR011010">
    <property type="entry name" value="DNA_brk_join_enz"/>
</dbReference>
<dbReference type="OrthoDB" id="5989865at2759"/>
<evidence type="ECO:0000256" key="2">
    <source>
        <dbReference type="SAM" id="MobiDB-lite"/>
    </source>
</evidence>
<dbReference type="Proteomes" id="UP000838412">
    <property type="component" value="Chromosome 12"/>
</dbReference>
<feature type="compositionally biased region" description="Low complexity" evidence="2">
    <location>
        <begin position="177"/>
        <end position="197"/>
    </location>
</feature>
<evidence type="ECO:0000313" key="3">
    <source>
        <dbReference type="EMBL" id="CAH1242304.1"/>
    </source>
</evidence>
<dbReference type="SUPFAM" id="SSF141571">
    <property type="entry name" value="Pentapeptide repeat-like"/>
    <property type="match status" value="1"/>
</dbReference>
<dbReference type="SUPFAM" id="SSF56349">
    <property type="entry name" value="DNA breaking-rejoining enzymes"/>
    <property type="match status" value="1"/>
</dbReference>
<sequence length="976" mass="109363">MLTSGQVRTLETTDDGDQAQKSHWHPWVFGMHTSGAQSKETQTSGAQPKETQMSEHGSFYRRPLANTCPPRCSLQVVAVNNLKTYMKTMCASASAGIPMEGRNITNHSGKATCATQIFAAGFDEQTIMARTGHISSAVRAYKRPSDALLKDVSNTLQPPKKPSPTKNKVKILETTAATATTTTAAPPNTATVTSPAAKTPTSNLALQHRNFNQLALQQQDFKQPALQQQDFKQPAPQQQDFKQPALQQQDFKQPAPQQQDFKQPALQQQDFKQPALQQQDFKQPALQQQDFKQPALQQQDFKQPALQQQDFKQPALQQQDFKQPALQQQDFKQPARQQQDALQYHYMVGGQGSAVRGPLLKIVGQAIAVSVAKRAAMFPLLSPPVFAYVIQDEPDQETWPADTLLPYFLPDSSVRAVIEMEALESMLAEEKVTTIDGQEVDLEPASLLKESLPRPPGLGPDGPDQINRDLEAVGHTIPTAWVTAWNRLTWRNLTNTNDNIMSTMKKRGLTVSKEMANSFHDYLLSELTSLAYQPIDLTLIKAPRYLVFAGPSGTGETSTAKAFAANLEAVLQAAEPTRPKPAQQDDQNDTEAYIDTNETILETTPQPQQPGSQIQQHHQQQPTPVTHYRRIAPKPTPLPVPISHISPYPTFVPSLISPPATISPGLIPLLPNGPIFSPITNQGGVIMRPFGGIHAFHPYNLGISPTIPMWFYARFEEDQKGSLVERKEIKQPEKLTYNTLKKGLEVQVLEAGKLYAGNLVFWLQPGERDRTLLSAQIAEFEKEKDLEMKFRASNITVNQRVGESWPYQKFDMQYSTDLVDDIVRSANPKGRFWIKVDGTDIKPALQESKKGDWNGDPDLQDSKLEQLREEYDKRVKLCNDLEKERGRDSLQERIQELITHFEADTQFLLKSLQTTVNIYQKKIVPTTTSEEKLKERSWEIVELSQLIEQSKQFAQSYEEILSLINPESPIMDTAIL</sequence>
<feature type="compositionally biased region" description="Low complexity" evidence="2">
    <location>
        <begin position="227"/>
        <end position="265"/>
    </location>
</feature>
<dbReference type="InterPro" id="IPR013762">
    <property type="entry name" value="Integrase-like_cat_sf"/>
</dbReference>
<feature type="compositionally biased region" description="Polar residues" evidence="2">
    <location>
        <begin position="266"/>
        <end position="334"/>
    </location>
</feature>
<feature type="region of interest" description="Disordered" evidence="2">
    <location>
        <begin position="36"/>
        <end position="56"/>
    </location>
</feature>
<organism evidence="3 4">
    <name type="scientific">Branchiostoma lanceolatum</name>
    <name type="common">Common lancelet</name>
    <name type="synonym">Amphioxus lanceolatum</name>
    <dbReference type="NCBI Taxonomy" id="7740"/>
    <lineage>
        <taxon>Eukaryota</taxon>
        <taxon>Metazoa</taxon>
        <taxon>Chordata</taxon>
        <taxon>Cephalochordata</taxon>
        <taxon>Leptocardii</taxon>
        <taxon>Amphioxiformes</taxon>
        <taxon>Branchiostomatidae</taxon>
        <taxon>Branchiostoma</taxon>
    </lineage>
</organism>
<feature type="compositionally biased region" description="Polar residues" evidence="2">
    <location>
        <begin position="36"/>
        <end position="55"/>
    </location>
</feature>
<dbReference type="Gene3D" id="1.10.443.10">
    <property type="entry name" value="Intergrase catalytic core"/>
    <property type="match status" value="1"/>
</dbReference>
<dbReference type="GO" id="GO:0003677">
    <property type="term" value="F:DNA binding"/>
    <property type="evidence" value="ECO:0007669"/>
    <property type="project" value="InterPro"/>
</dbReference>
<reference evidence="3" key="1">
    <citation type="submission" date="2022-01" db="EMBL/GenBank/DDBJ databases">
        <authorList>
            <person name="Braso-Vives M."/>
        </authorList>
    </citation>
    <scope>NUCLEOTIDE SEQUENCE</scope>
</reference>
<name>A0A8J9YV79_BRALA</name>
<dbReference type="EMBL" id="OV696697">
    <property type="protein sequence ID" value="CAH1242304.1"/>
    <property type="molecule type" value="Genomic_DNA"/>
</dbReference>
<gene>
    <name evidence="3" type="primary">QRICH2</name>
    <name evidence="3" type="ORF">BLAG_LOCUS5608</name>
</gene>
<dbReference type="GO" id="GO:0015074">
    <property type="term" value="P:DNA integration"/>
    <property type="evidence" value="ECO:0007669"/>
    <property type="project" value="InterPro"/>
</dbReference>
<feature type="region of interest" description="Disordered" evidence="2">
    <location>
        <begin position="177"/>
        <end position="200"/>
    </location>
</feature>
<proteinExistence type="predicted"/>
<feature type="region of interest" description="Disordered" evidence="2">
    <location>
        <begin position="222"/>
        <end position="334"/>
    </location>
</feature>
<protein>
    <submittedName>
        <fullName evidence="3">QRICH2 protein</fullName>
    </submittedName>
</protein>